<comment type="subcellular location">
    <subcellularLocation>
        <location evidence="1">Membrane</location>
        <topology evidence="1">Multi-pass membrane protein</topology>
    </subcellularLocation>
</comment>
<feature type="transmembrane region" description="Helical" evidence="9">
    <location>
        <begin position="234"/>
        <end position="264"/>
    </location>
</feature>
<dbReference type="PROSITE" id="PS51375">
    <property type="entry name" value="PPR"/>
    <property type="match status" value="3"/>
</dbReference>
<evidence type="ECO:0000256" key="4">
    <source>
        <dbReference type="ARBA" id="ARBA00022737"/>
    </source>
</evidence>
<feature type="repeat" description="PPR" evidence="8">
    <location>
        <begin position="299"/>
        <end position="333"/>
    </location>
</feature>
<evidence type="ECO:0000256" key="6">
    <source>
        <dbReference type="ARBA" id="ARBA00022989"/>
    </source>
</evidence>
<keyword evidence="3 9" id="KW-0812">Transmembrane</keyword>
<dbReference type="InterPro" id="IPR002885">
    <property type="entry name" value="PPR_rpt"/>
</dbReference>
<dbReference type="InterPro" id="IPR047259">
    <property type="entry name" value="QUIRKY-like"/>
</dbReference>
<dbReference type="Pfam" id="PF08372">
    <property type="entry name" value="PRT_C"/>
    <property type="match status" value="1"/>
</dbReference>
<dbReference type="GO" id="GO:0016020">
    <property type="term" value="C:membrane"/>
    <property type="evidence" value="ECO:0007669"/>
    <property type="project" value="UniProtKB-SubCell"/>
</dbReference>
<dbReference type="InterPro" id="IPR011990">
    <property type="entry name" value="TPR-like_helical_dom_sf"/>
</dbReference>
<dbReference type="InterPro" id="IPR035892">
    <property type="entry name" value="C2_domain_sf"/>
</dbReference>
<feature type="domain" description="C2" evidence="10">
    <location>
        <begin position="7"/>
        <end position="132"/>
    </location>
</feature>
<dbReference type="InterPro" id="IPR047255">
    <property type="entry name" value="C2D_MCTP_PRT_plant"/>
</dbReference>
<dbReference type="PANTHER" id="PTHR31425:SF50">
    <property type="entry name" value="FT-INTERACTING PROTEIN 3-RELATED"/>
    <property type="match status" value="1"/>
</dbReference>
<dbReference type="InterPro" id="IPR000008">
    <property type="entry name" value="C2_dom"/>
</dbReference>
<protein>
    <recommendedName>
        <fullName evidence="10">C2 domain-containing protein</fullName>
    </recommendedName>
</protein>
<sequence length="427" mass="49622">MGWTIWCSMHPNTSEKRLWKAPIGVLQLGILKANGLSIMKLKENRTDAYCVAKYGTKWVRTRTIVDSVDPQWNEPYTWDVYDPYTVISIGVFDNGHVEERDDPTRRKFHQMIGKVRIRLSTLEMNRVYTLSYPLVFLHSSGVKKMGELQLAVRKRPRLPTHVDTELSHVNTTNEEELDEEFDPLPSRKTGEVLRRRYDRLRIVAGRMQIVLGDFATQGERVQSLFNWRDPRATFIFVCFCLIACILTYLISIRWMICFTVAYVFRPPRFRIDFPYNSKRRIDDAMHLFHEMSNRGMIPNVVTYSTLIGGFCRVERPRAALELFRKMGARGQHPDPLTYGILLDGLCKNKQIAEAMALFQDMEDKKLDNNIVIYNILIDGLCKEGLIDEASEVLEKVDVNGCSPDIAHITQSYKGYCNIMRHQRLWNL</sequence>
<dbReference type="SUPFAM" id="SSF49562">
    <property type="entry name" value="C2 domain (Calcium/lipid-binding domain, CaLB)"/>
    <property type="match status" value="1"/>
</dbReference>
<dbReference type="PANTHER" id="PTHR31425">
    <property type="entry name" value="PHOSPHORIBOSYLANTHRANILATE TRANSFERASE ISOFORM 1"/>
    <property type="match status" value="1"/>
</dbReference>
<dbReference type="Pfam" id="PF00168">
    <property type="entry name" value="C2"/>
    <property type="match status" value="1"/>
</dbReference>
<evidence type="ECO:0000256" key="2">
    <source>
        <dbReference type="ARBA" id="ARBA00007923"/>
    </source>
</evidence>
<dbReference type="NCBIfam" id="TIGR00756">
    <property type="entry name" value="PPR"/>
    <property type="match status" value="4"/>
</dbReference>
<keyword evidence="7 9" id="KW-0472">Membrane</keyword>
<feature type="repeat" description="PPR" evidence="8">
    <location>
        <begin position="334"/>
        <end position="368"/>
    </location>
</feature>
<dbReference type="EMBL" id="OIVN01002929">
    <property type="protein sequence ID" value="SPD07558.1"/>
    <property type="molecule type" value="Genomic_DNA"/>
</dbReference>
<keyword evidence="4" id="KW-0677">Repeat</keyword>
<organism evidence="11">
    <name type="scientific">Fagus sylvatica</name>
    <name type="common">Beechnut</name>
    <dbReference type="NCBI Taxonomy" id="28930"/>
    <lineage>
        <taxon>Eukaryota</taxon>
        <taxon>Viridiplantae</taxon>
        <taxon>Streptophyta</taxon>
        <taxon>Embryophyta</taxon>
        <taxon>Tracheophyta</taxon>
        <taxon>Spermatophyta</taxon>
        <taxon>Magnoliopsida</taxon>
        <taxon>eudicotyledons</taxon>
        <taxon>Gunneridae</taxon>
        <taxon>Pentapetalae</taxon>
        <taxon>rosids</taxon>
        <taxon>fabids</taxon>
        <taxon>Fagales</taxon>
        <taxon>Fagaceae</taxon>
        <taxon>Fagus</taxon>
    </lineage>
</organism>
<name>A0A2N9H6T0_FAGSY</name>
<evidence type="ECO:0000256" key="5">
    <source>
        <dbReference type="ARBA" id="ARBA00022837"/>
    </source>
</evidence>
<feature type="repeat" description="PPR" evidence="8">
    <location>
        <begin position="369"/>
        <end position="403"/>
    </location>
</feature>
<dbReference type="CDD" id="cd08379">
    <property type="entry name" value="C2D_MCTP_PRT_plant"/>
    <property type="match status" value="1"/>
</dbReference>
<evidence type="ECO:0000256" key="9">
    <source>
        <dbReference type="SAM" id="Phobius"/>
    </source>
</evidence>
<dbReference type="Pfam" id="PF12854">
    <property type="entry name" value="PPR_1"/>
    <property type="match status" value="1"/>
</dbReference>
<evidence type="ECO:0000256" key="8">
    <source>
        <dbReference type="PROSITE-ProRule" id="PRU00708"/>
    </source>
</evidence>
<keyword evidence="6 9" id="KW-1133">Transmembrane helix</keyword>
<dbReference type="Pfam" id="PF13041">
    <property type="entry name" value="PPR_2"/>
    <property type="match status" value="1"/>
</dbReference>
<evidence type="ECO:0000259" key="10">
    <source>
        <dbReference type="PROSITE" id="PS50004"/>
    </source>
</evidence>
<dbReference type="InterPro" id="IPR013583">
    <property type="entry name" value="MCTP_C"/>
</dbReference>
<dbReference type="Pfam" id="PF01535">
    <property type="entry name" value="PPR"/>
    <property type="match status" value="1"/>
</dbReference>
<dbReference type="Gene3D" id="1.25.40.10">
    <property type="entry name" value="Tetratricopeptide repeat domain"/>
    <property type="match status" value="1"/>
</dbReference>
<dbReference type="Gene3D" id="2.60.40.150">
    <property type="entry name" value="C2 domain"/>
    <property type="match status" value="1"/>
</dbReference>
<keyword evidence="5" id="KW-0106">Calcium</keyword>
<evidence type="ECO:0000313" key="11">
    <source>
        <dbReference type="EMBL" id="SPD07558.1"/>
    </source>
</evidence>
<evidence type="ECO:0000256" key="7">
    <source>
        <dbReference type="ARBA" id="ARBA00023136"/>
    </source>
</evidence>
<evidence type="ECO:0000256" key="3">
    <source>
        <dbReference type="ARBA" id="ARBA00022692"/>
    </source>
</evidence>
<gene>
    <name evidence="11" type="ORF">FSB_LOCUS35440</name>
</gene>
<dbReference type="SMART" id="SM00239">
    <property type="entry name" value="C2"/>
    <property type="match status" value="1"/>
</dbReference>
<dbReference type="FunFam" id="2.60.40.150:FF:000090">
    <property type="entry name" value="C2 domain-containing protein"/>
    <property type="match status" value="1"/>
</dbReference>
<evidence type="ECO:0000256" key="1">
    <source>
        <dbReference type="ARBA" id="ARBA00004141"/>
    </source>
</evidence>
<comment type="similarity">
    <text evidence="2">Belongs to the MCTP family.</text>
</comment>
<accession>A0A2N9H6T0</accession>
<reference evidence="11" key="1">
    <citation type="submission" date="2018-02" db="EMBL/GenBank/DDBJ databases">
        <authorList>
            <person name="Cohen D.B."/>
            <person name="Kent A.D."/>
        </authorList>
    </citation>
    <scope>NUCLEOTIDE SEQUENCE</scope>
</reference>
<proteinExistence type="inferred from homology"/>
<dbReference type="PROSITE" id="PS50004">
    <property type="entry name" value="C2"/>
    <property type="match status" value="1"/>
</dbReference>
<dbReference type="AlphaFoldDB" id="A0A2N9H6T0"/>